<organism evidence="1 2">
    <name type="scientific">Bradyrhizobium jicamae</name>
    <dbReference type="NCBI Taxonomy" id="280332"/>
    <lineage>
        <taxon>Bacteria</taxon>
        <taxon>Pseudomonadati</taxon>
        <taxon>Pseudomonadota</taxon>
        <taxon>Alphaproteobacteria</taxon>
        <taxon>Hyphomicrobiales</taxon>
        <taxon>Nitrobacteraceae</taxon>
        <taxon>Bradyrhizobium</taxon>
    </lineage>
</organism>
<dbReference type="EMBL" id="LLXZ01000080">
    <property type="protein sequence ID" value="KRR08908.1"/>
    <property type="molecule type" value="Genomic_DNA"/>
</dbReference>
<protein>
    <submittedName>
        <fullName evidence="1">Uncharacterized protein</fullName>
    </submittedName>
</protein>
<accession>A0A0R3LMI2</accession>
<reference evidence="1 2" key="1">
    <citation type="submission" date="2014-03" db="EMBL/GenBank/DDBJ databases">
        <title>Bradyrhizobium valentinum sp. nov., isolated from effective nodules of Lupinus mariae-josephae, a lupine endemic of basic-lime soils in Eastern Spain.</title>
        <authorList>
            <person name="Duran D."/>
            <person name="Rey L."/>
            <person name="Navarro A."/>
            <person name="Busquets A."/>
            <person name="Imperial J."/>
            <person name="Ruiz-Argueso T."/>
        </authorList>
    </citation>
    <scope>NUCLEOTIDE SEQUENCE [LARGE SCALE GENOMIC DNA]</scope>
    <source>
        <strain evidence="1 2">PAC68</strain>
    </source>
</reference>
<evidence type="ECO:0000313" key="1">
    <source>
        <dbReference type="EMBL" id="KRR08908.1"/>
    </source>
</evidence>
<comment type="caution">
    <text evidence="1">The sequence shown here is derived from an EMBL/GenBank/DDBJ whole genome shotgun (WGS) entry which is preliminary data.</text>
</comment>
<dbReference type="AlphaFoldDB" id="A0A0R3LMI2"/>
<name>A0A0R3LMI2_9BRAD</name>
<dbReference type="Proteomes" id="UP000050863">
    <property type="component" value="Unassembled WGS sequence"/>
</dbReference>
<gene>
    <name evidence="1" type="ORF">CQ12_08010</name>
</gene>
<keyword evidence="2" id="KW-1185">Reference proteome</keyword>
<sequence>MPWKIIVPNAGHMHVTGHERVALANSASLGPPRVANADSVSIGGSLRVHLADATIFEYEMCTST</sequence>
<proteinExistence type="predicted"/>
<evidence type="ECO:0000313" key="2">
    <source>
        <dbReference type="Proteomes" id="UP000050863"/>
    </source>
</evidence>